<dbReference type="RefSeq" id="WP_188641698.1">
    <property type="nucleotide sequence ID" value="NZ_BMID01000001.1"/>
</dbReference>
<reference evidence="2" key="1">
    <citation type="journal article" date="2019" name="Int. J. Syst. Evol. Microbiol.">
        <title>The Global Catalogue of Microorganisms (GCM) 10K type strain sequencing project: providing services to taxonomists for standard genome sequencing and annotation.</title>
        <authorList>
            <consortium name="The Broad Institute Genomics Platform"/>
            <consortium name="The Broad Institute Genome Sequencing Center for Infectious Disease"/>
            <person name="Wu L."/>
            <person name="Ma J."/>
        </authorList>
    </citation>
    <scope>NUCLEOTIDE SEQUENCE [LARGE SCALE GENOMIC DNA]</scope>
    <source>
        <strain evidence="2">CGMCC 1.15297</strain>
    </source>
</reference>
<comment type="caution">
    <text evidence="1">The sequence shown here is derived from an EMBL/GenBank/DDBJ whole genome shotgun (WGS) entry which is preliminary data.</text>
</comment>
<dbReference type="Gene3D" id="2.60.40.1190">
    <property type="match status" value="1"/>
</dbReference>
<evidence type="ECO:0000313" key="2">
    <source>
        <dbReference type="Proteomes" id="UP000603317"/>
    </source>
</evidence>
<protein>
    <recommendedName>
        <fullName evidence="3">DOMON-like domain-containing protein</fullName>
    </recommendedName>
</protein>
<evidence type="ECO:0008006" key="3">
    <source>
        <dbReference type="Google" id="ProtNLM"/>
    </source>
</evidence>
<gene>
    <name evidence="1" type="ORF">GCM10010923_10460</name>
</gene>
<evidence type="ECO:0000313" key="1">
    <source>
        <dbReference type="EMBL" id="GGA03496.1"/>
    </source>
</evidence>
<dbReference type="Proteomes" id="UP000603317">
    <property type="component" value="Unassembled WGS sequence"/>
</dbReference>
<accession>A0ABQ1F9G0</accession>
<dbReference type="CDD" id="cd09627">
    <property type="entry name" value="DOMON_murB_like"/>
    <property type="match status" value="1"/>
</dbReference>
<dbReference type="EMBL" id="BMID01000001">
    <property type="protein sequence ID" value="GGA03496.1"/>
    <property type="molecule type" value="Genomic_DNA"/>
</dbReference>
<name>A0ABQ1F9G0_9SPHN</name>
<proteinExistence type="predicted"/>
<keyword evidence="2" id="KW-1185">Reference proteome</keyword>
<organism evidence="1 2">
    <name type="scientific">Blastomonas marina</name>
    <dbReference type="NCBI Taxonomy" id="1867408"/>
    <lineage>
        <taxon>Bacteria</taxon>
        <taxon>Pseudomonadati</taxon>
        <taxon>Pseudomonadota</taxon>
        <taxon>Alphaproteobacteria</taxon>
        <taxon>Sphingomonadales</taxon>
        <taxon>Sphingomonadaceae</taxon>
        <taxon>Blastomonas</taxon>
    </lineage>
</organism>
<sequence length="182" mass="19727">MQTQTHELVPHPAHPPAQVRGVSAKVIGHDANWLRLRWRIEGSGALVVPAFAGKGRADGLWRTTCFEAFLQPDGESGYVELNFSPSERWAAYDFNAPREGMAERPMPREPDSTMRQGSTFAIFDAAVPAQGLPTIACAMGFTAVIEEEGGILSYWALQHGGEAPDFHDPACFTARLAAPPPA</sequence>